<proteinExistence type="inferred from homology"/>
<evidence type="ECO:0000313" key="13">
    <source>
        <dbReference type="EMBL" id="SFO34289.1"/>
    </source>
</evidence>
<keyword evidence="5" id="KW-0762">Sugar transport</keyword>
<dbReference type="AlphaFoldDB" id="A0A1I5GEK2"/>
<evidence type="ECO:0000256" key="1">
    <source>
        <dbReference type="ARBA" id="ARBA00004651"/>
    </source>
</evidence>
<keyword evidence="6 11" id="KW-0812">Transmembrane</keyword>
<dbReference type="Pfam" id="PF01061">
    <property type="entry name" value="ABC2_membrane"/>
    <property type="match status" value="1"/>
</dbReference>
<dbReference type="STRING" id="1005928.SAMN04487859_12912"/>
<keyword evidence="8 11" id="KW-1133">Transmembrane helix</keyword>
<feature type="domain" description="ABC transmembrane type-2" evidence="12">
    <location>
        <begin position="39"/>
        <end position="260"/>
    </location>
</feature>
<dbReference type="PROSITE" id="PS51012">
    <property type="entry name" value="ABC_TM2"/>
    <property type="match status" value="1"/>
</dbReference>
<organism evidence="13 14">
    <name type="scientific">Roseovarius lutimaris</name>
    <dbReference type="NCBI Taxonomy" id="1005928"/>
    <lineage>
        <taxon>Bacteria</taxon>
        <taxon>Pseudomonadati</taxon>
        <taxon>Pseudomonadota</taxon>
        <taxon>Alphaproteobacteria</taxon>
        <taxon>Rhodobacterales</taxon>
        <taxon>Roseobacteraceae</taxon>
        <taxon>Roseovarius</taxon>
    </lineage>
</organism>
<dbReference type="Proteomes" id="UP000198599">
    <property type="component" value="Unassembled WGS sequence"/>
</dbReference>
<dbReference type="RefSeq" id="WP_342741961.1">
    <property type="nucleotide sequence ID" value="NZ_FOVP01000029.1"/>
</dbReference>
<evidence type="ECO:0000256" key="10">
    <source>
        <dbReference type="ARBA" id="ARBA00023136"/>
    </source>
</evidence>
<evidence type="ECO:0000256" key="11">
    <source>
        <dbReference type="RuleBase" id="RU361157"/>
    </source>
</evidence>
<accession>A0A1I5GEK2</accession>
<evidence type="ECO:0000256" key="4">
    <source>
        <dbReference type="ARBA" id="ARBA00022475"/>
    </source>
</evidence>
<evidence type="ECO:0000259" key="12">
    <source>
        <dbReference type="PROSITE" id="PS51012"/>
    </source>
</evidence>
<dbReference type="PANTHER" id="PTHR30413:SF10">
    <property type="entry name" value="CAPSULE POLYSACCHARIDE EXPORT INNER-MEMBRANE PROTEIN CTRC"/>
    <property type="match status" value="1"/>
</dbReference>
<comment type="subcellular location">
    <subcellularLocation>
        <location evidence="11">Cell inner membrane</location>
        <topology evidence="11">Multi-pass membrane protein</topology>
    </subcellularLocation>
    <subcellularLocation>
        <location evidence="1">Cell membrane</location>
        <topology evidence="1">Multi-pass membrane protein</topology>
    </subcellularLocation>
</comment>
<gene>
    <name evidence="13" type="ORF">SAMN04487859_12912</name>
</gene>
<keyword evidence="4 11" id="KW-1003">Cell membrane</keyword>
<keyword evidence="9" id="KW-0625">Polysaccharide transport</keyword>
<dbReference type="GO" id="GO:0015774">
    <property type="term" value="P:polysaccharide transport"/>
    <property type="evidence" value="ECO:0007669"/>
    <property type="project" value="UniProtKB-KW"/>
</dbReference>
<feature type="transmembrane region" description="Helical" evidence="11">
    <location>
        <begin position="38"/>
        <end position="63"/>
    </location>
</feature>
<dbReference type="InterPro" id="IPR000412">
    <property type="entry name" value="ABC_2_transport"/>
</dbReference>
<keyword evidence="10 11" id="KW-0472">Membrane</keyword>
<feature type="transmembrane region" description="Helical" evidence="11">
    <location>
        <begin position="69"/>
        <end position="87"/>
    </location>
</feature>
<feature type="transmembrane region" description="Helical" evidence="11">
    <location>
        <begin position="236"/>
        <end position="257"/>
    </location>
</feature>
<comment type="caution">
    <text evidence="11">Lacks conserved residue(s) required for the propagation of feature annotation.</text>
</comment>
<reference evidence="14" key="1">
    <citation type="submission" date="2016-10" db="EMBL/GenBank/DDBJ databases">
        <authorList>
            <person name="Varghese N."/>
            <person name="Submissions S."/>
        </authorList>
    </citation>
    <scope>NUCLEOTIDE SEQUENCE [LARGE SCALE GENOMIC DNA]</scope>
    <source>
        <strain evidence="14">DSM 28463</strain>
    </source>
</reference>
<dbReference type="PANTHER" id="PTHR30413">
    <property type="entry name" value="INNER MEMBRANE TRANSPORT PERMEASE"/>
    <property type="match status" value="1"/>
</dbReference>
<protein>
    <recommendedName>
        <fullName evidence="11">Transport permease protein</fullName>
    </recommendedName>
</protein>
<evidence type="ECO:0000256" key="2">
    <source>
        <dbReference type="ARBA" id="ARBA00007783"/>
    </source>
</evidence>
<dbReference type="GO" id="GO:0015920">
    <property type="term" value="P:lipopolysaccharide transport"/>
    <property type="evidence" value="ECO:0007669"/>
    <property type="project" value="TreeGrafter"/>
</dbReference>
<dbReference type="GO" id="GO:0140359">
    <property type="term" value="F:ABC-type transporter activity"/>
    <property type="evidence" value="ECO:0007669"/>
    <property type="project" value="InterPro"/>
</dbReference>
<dbReference type="InterPro" id="IPR013525">
    <property type="entry name" value="ABC2_TM"/>
</dbReference>
<sequence length="267" mass="30173">MMTNPPTPPALPRKRTGTIQTIVALMLREMSTTHGRSALGYLWAIMEPAAGILLMTLVFSLAFRTPSLGTSYPLFFATGILPFMGYMDMGNKVSVSLRFSKQLLFYPGVTYTDALIARWLLAALTQIMIAAVLFPAILFIYQVDVIVDMKAIAFGYLMVFTLAAGVGTLNCFLLSVFPLWERAWAIFNRPMFLISCVIFLFDTVPQPYRDWLWWNPLIHPIGLVRRGFYSTYDANYVSFTYVFAVAAVTLAAGLLLLRRYHRDIINF</sequence>
<dbReference type="PRINTS" id="PR00164">
    <property type="entry name" value="ABC2TRNSPORT"/>
</dbReference>
<evidence type="ECO:0000256" key="9">
    <source>
        <dbReference type="ARBA" id="ARBA00023047"/>
    </source>
</evidence>
<dbReference type="GO" id="GO:0043190">
    <property type="term" value="C:ATP-binding cassette (ABC) transporter complex"/>
    <property type="evidence" value="ECO:0007669"/>
    <property type="project" value="InterPro"/>
</dbReference>
<keyword evidence="14" id="KW-1185">Reference proteome</keyword>
<keyword evidence="3 11" id="KW-0813">Transport</keyword>
<dbReference type="InterPro" id="IPR047817">
    <property type="entry name" value="ABC2_TM_bact-type"/>
</dbReference>
<evidence type="ECO:0000256" key="6">
    <source>
        <dbReference type="ARBA" id="ARBA00022692"/>
    </source>
</evidence>
<evidence type="ECO:0000256" key="3">
    <source>
        <dbReference type="ARBA" id="ARBA00022448"/>
    </source>
</evidence>
<feature type="transmembrane region" description="Helical" evidence="11">
    <location>
        <begin position="119"/>
        <end position="141"/>
    </location>
</feature>
<comment type="similarity">
    <text evidence="2 11">Belongs to the ABC-2 integral membrane protein family.</text>
</comment>
<evidence type="ECO:0000256" key="8">
    <source>
        <dbReference type="ARBA" id="ARBA00022989"/>
    </source>
</evidence>
<evidence type="ECO:0000313" key="14">
    <source>
        <dbReference type="Proteomes" id="UP000198599"/>
    </source>
</evidence>
<keyword evidence="7" id="KW-0972">Capsule biogenesis/degradation</keyword>
<name>A0A1I5GEK2_9RHOB</name>
<feature type="transmembrane region" description="Helical" evidence="11">
    <location>
        <begin position="153"/>
        <end position="179"/>
    </location>
</feature>
<evidence type="ECO:0000256" key="5">
    <source>
        <dbReference type="ARBA" id="ARBA00022597"/>
    </source>
</evidence>
<dbReference type="EMBL" id="FOVP01000029">
    <property type="protein sequence ID" value="SFO34289.1"/>
    <property type="molecule type" value="Genomic_DNA"/>
</dbReference>
<evidence type="ECO:0000256" key="7">
    <source>
        <dbReference type="ARBA" id="ARBA00022903"/>
    </source>
</evidence>